<dbReference type="RefSeq" id="XP_014167919.1">
    <property type="nucleotide sequence ID" value="XM_014312444.1"/>
</dbReference>
<accession>F0XV77</accession>
<dbReference type="Proteomes" id="UP000007796">
    <property type="component" value="Unassembled WGS sequence"/>
</dbReference>
<reference evidence="1 2" key="1">
    <citation type="journal article" date="2011" name="Proc. Natl. Acad. Sci. U.S.A.">
        <title>Genome and transcriptome analyses of the mountain pine beetle-fungal symbiont Grosmannia clavigera, a lodgepole pine pathogen.</title>
        <authorList>
            <person name="DiGuistini S."/>
            <person name="Wang Y."/>
            <person name="Liao N.Y."/>
            <person name="Taylor G."/>
            <person name="Tanguay P."/>
            <person name="Feau N."/>
            <person name="Henrissat B."/>
            <person name="Chan S.K."/>
            <person name="Hesse-Orce U."/>
            <person name="Alamouti S.M."/>
            <person name="Tsui C.K.M."/>
            <person name="Docking R.T."/>
            <person name="Levasseur A."/>
            <person name="Haridas S."/>
            <person name="Robertson G."/>
            <person name="Birol I."/>
            <person name="Holt R.A."/>
            <person name="Marra M.A."/>
            <person name="Hamelin R.C."/>
            <person name="Hirst M."/>
            <person name="Jones S.J.M."/>
            <person name="Bohlmann J."/>
            <person name="Breuil C."/>
        </authorList>
    </citation>
    <scope>NUCLEOTIDE SEQUENCE [LARGE SCALE GENOMIC DNA]</scope>
    <source>
        <strain evidence="2">kw1407 / UAMH 11150</strain>
    </source>
</reference>
<dbReference type="GeneID" id="25977482"/>
<dbReference type="InParanoid" id="F0XV77"/>
<gene>
    <name evidence="1" type="ORF">CMQ_4288</name>
</gene>
<evidence type="ECO:0000313" key="2">
    <source>
        <dbReference type="Proteomes" id="UP000007796"/>
    </source>
</evidence>
<dbReference type="EMBL" id="GL630006">
    <property type="protein sequence ID" value="EFW98436.1"/>
    <property type="molecule type" value="Genomic_DNA"/>
</dbReference>
<proteinExistence type="predicted"/>
<evidence type="ECO:0000313" key="1">
    <source>
        <dbReference type="EMBL" id="EFW98436.1"/>
    </source>
</evidence>
<organism evidence="2">
    <name type="scientific">Grosmannia clavigera (strain kw1407 / UAMH 11150)</name>
    <name type="common">Blue stain fungus</name>
    <name type="synonym">Graphiocladiella clavigera</name>
    <dbReference type="NCBI Taxonomy" id="655863"/>
    <lineage>
        <taxon>Eukaryota</taxon>
        <taxon>Fungi</taxon>
        <taxon>Dikarya</taxon>
        <taxon>Ascomycota</taxon>
        <taxon>Pezizomycotina</taxon>
        <taxon>Sordariomycetes</taxon>
        <taxon>Sordariomycetidae</taxon>
        <taxon>Ophiostomatales</taxon>
        <taxon>Ophiostomataceae</taxon>
        <taxon>Leptographium</taxon>
    </lineage>
</organism>
<keyword evidence="2" id="KW-1185">Reference proteome</keyword>
<name>F0XV77_GROCL</name>
<dbReference type="HOGENOM" id="CLU_2210337_0_0_1"/>
<sequence>MLLLPEDLPVDLGLLATALLHRHLLLVQSCVSRMNLTLNLRVREYFLVKKSIFTLIRKLLLLHNQVVSQTLRNRPLMLSMVQSADQVSSSAFIMRGGGPTVPLRSPL</sequence>
<protein>
    <submittedName>
        <fullName evidence="1">Uncharacterized protein</fullName>
    </submittedName>
</protein>
<dbReference type="AlphaFoldDB" id="F0XV77"/>